<feature type="transmembrane region" description="Helical" evidence="7">
    <location>
        <begin position="117"/>
        <end position="140"/>
    </location>
</feature>
<evidence type="ECO:0000256" key="6">
    <source>
        <dbReference type="ARBA" id="ARBA00023136"/>
    </source>
</evidence>
<dbReference type="PANTHER" id="PTHR23513">
    <property type="entry name" value="INTEGRAL MEMBRANE EFFLUX PROTEIN-RELATED"/>
    <property type="match status" value="1"/>
</dbReference>
<evidence type="ECO:0000256" key="4">
    <source>
        <dbReference type="ARBA" id="ARBA00022692"/>
    </source>
</evidence>
<keyword evidence="6 7" id="KW-0472">Membrane</keyword>
<dbReference type="Gene3D" id="1.20.1250.20">
    <property type="entry name" value="MFS general substrate transporter like domains"/>
    <property type="match status" value="1"/>
</dbReference>
<comment type="caution">
    <text evidence="9">The sequence shown here is derived from an EMBL/GenBank/DDBJ whole genome shotgun (WGS) entry which is preliminary data.</text>
</comment>
<keyword evidence="4 7" id="KW-0812">Transmembrane</keyword>
<feature type="transmembrane region" description="Helical" evidence="7">
    <location>
        <begin position="185"/>
        <end position="213"/>
    </location>
</feature>
<accession>A0A1F7JS16</accession>
<feature type="transmembrane region" description="Helical" evidence="7">
    <location>
        <begin position="71"/>
        <end position="96"/>
    </location>
</feature>
<organism evidence="9 10">
    <name type="scientific">Candidatus Roizmanbacteria bacterium RIFCSPLOWO2_02_FULL_41_9</name>
    <dbReference type="NCBI Taxonomy" id="1802077"/>
    <lineage>
        <taxon>Bacteria</taxon>
        <taxon>Candidatus Roizmaniibacteriota</taxon>
    </lineage>
</organism>
<dbReference type="EMBL" id="MGBB01000002">
    <property type="protein sequence ID" value="OGK58429.1"/>
    <property type="molecule type" value="Genomic_DNA"/>
</dbReference>
<name>A0A1F7JS16_9BACT</name>
<evidence type="ECO:0000256" key="7">
    <source>
        <dbReference type="SAM" id="Phobius"/>
    </source>
</evidence>
<dbReference type="AlphaFoldDB" id="A0A1F7JS16"/>
<proteinExistence type="predicted"/>
<reference evidence="9 10" key="1">
    <citation type="journal article" date="2016" name="Nat. Commun.">
        <title>Thousands of microbial genomes shed light on interconnected biogeochemical processes in an aquifer system.</title>
        <authorList>
            <person name="Anantharaman K."/>
            <person name="Brown C.T."/>
            <person name="Hug L.A."/>
            <person name="Sharon I."/>
            <person name="Castelle C.J."/>
            <person name="Probst A.J."/>
            <person name="Thomas B.C."/>
            <person name="Singh A."/>
            <person name="Wilkins M.J."/>
            <person name="Karaoz U."/>
            <person name="Brodie E.L."/>
            <person name="Williams K.H."/>
            <person name="Hubbard S.S."/>
            <person name="Banfield J.F."/>
        </authorList>
    </citation>
    <scope>NUCLEOTIDE SEQUENCE [LARGE SCALE GENOMIC DNA]</scope>
</reference>
<dbReference type="InterPro" id="IPR020846">
    <property type="entry name" value="MFS_dom"/>
</dbReference>
<dbReference type="GO" id="GO:0005886">
    <property type="term" value="C:plasma membrane"/>
    <property type="evidence" value="ECO:0007669"/>
    <property type="project" value="UniProtKB-SubCell"/>
</dbReference>
<evidence type="ECO:0000256" key="2">
    <source>
        <dbReference type="ARBA" id="ARBA00022448"/>
    </source>
</evidence>
<sequence length="322" mass="35872">MKKTDQYILNQSSEIVYNSKHTWTEKVLTMFPAFHSRNYRLYFSGQLISLIGTWLQVVAEGWLVLEMTNSPFSIGLVAAAASFPTLLFSLFGGVIVDRFSKRKIIIFTQVSAMVMALIYGLLTVFHLITVEEIIILAFLLGVVNSLDSPARQAFVVELVSKDQLASAISLNSGTFNAARVIGPSIAGILIGLVGTGGAFIINGLSYLAVIFALNKIDTKEETVKDLPHPIKAIKEGLTYSFFPSSYPNFASDGWGYISLWLVLQHDDAGDCQKRLPPWADRLRLSLCCNRFGGGMFYVSYLSLFQKNQSDHFYYWRKLAICS</sequence>
<dbReference type="PANTHER" id="PTHR23513:SF11">
    <property type="entry name" value="STAPHYLOFERRIN A TRANSPORTER"/>
    <property type="match status" value="1"/>
</dbReference>
<feature type="transmembrane region" description="Helical" evidence="7">
    <location>
        <begin position="39"/>
        <end position="59"/>
    </location>
</feature>
<dbReference type="Proteomes" id="UP000178039">
    <property type="component" value="Unassembled WGS sequence"/>
</dbReference>
<dbReference type="SUPFAM" id="SSF103473">
    <property type="entry name" value="MFS general substrate transporter"/>
    <property type="match status" value="1"/>
</dbReference>
<keyword evidence="5 7" id="KW-1133">Transmembrane helix</keyword>
<evidence type="ECO:0000313" key="9">
    <source>
        <dbReference type="EMBL" id="OGK58429.1"/>
    </source>
</evidence>
<gene>
    <name evidence="9" type="ORF">A3H86_03640</name>
</gene>
<comment type="subcellular location">
    <subcellularLocation>
        <location evidence="1">Cell membrane</location>
        <topology evidence="1">Multi-pass membrane protein</topology>
    </subcellularLocation>
</comment>
<evidence type="ECO:0000256" key="1">
    <source>
        <dbReference type="ARBA" id="ARBA00004651"/>
    </source>
</evidence>
<protein>
    <recommendedName>
        <fullName evidence="8">Major facilitator superfamily (MFS) profile domain-containing protein</fullName>
    </recommendedName>
</protein>
<dbReference type="CDD" id="cd06173">
    <property type="entry name" value="MFS_MefA_like"/>
    <property type="match status" value="1"/>
</dbReference>
<feature type="domain" description="Major facilitator superfamily (MFS) profile" evidence="8">
    <location>
        <begin position="38"/>
        <end position="322"/>
    </location>
</feature>
<evidence type="ECO:0000259" key="8">
    <source>
        <dbReference type="PROSITE" id="PS50850"/>
    </source>
</evidence>
<dbReference type="PROSITE" id="PS50850">
    <property type="entry name" value="MFS"/>
    <property type="match status" value="1"/>
</dbReference>
<evidence type="ECO:0000256" key="3">
    <source>
        <dbReference type="ARBA" id="ARBA00022475"/>
    </source>
</evidence>
<evidence type="ECO:0000256" key="5">
    <source>
        <dbReference type="ARBA" id="ARBA00022989"/>
    </source>
</evidence>
<keyword evidence="2" id="KW-0813">Transport</keyword>
<dbReference type="InterPro" id="IPR036259">
    <property type="entry name" value="MFS_trans_sf"/>
</dbReference>
<dbReference type="InterPro" id="IPR010290">
    <property type="entry name" value="TM_effector"/>
</dbReference>
<dbReference type="Pfam" id="PF05977">
    <property type="entry name" value="MFS_3"/>
    <property type="match status" value="1"/>
</dbReference>
<evidence type="ECO:0000313" key="10">
    <source>
        <dbReference type="Proteomes" id="UP000178039"/>
    </source>
</evidence>
<dbReference type="GO" id="GO:0022857">
    <property type="term" value="F:transmembrane transporter activity"/>
    <property type="evidence" value="ECO:0007669"/>
    <property type="project" value="InterPro"/>
</dbReference>
<keyword evidence="3" id="KW-1003">Cell membrane</keyword>